<dbReference type="RefSeq" id="WP_265263910.1">
    <property type="nucleotide sequence ID" value="NZ_JAIHOM010000029.1"/>
</dbReference>
<protein>
    <submittedName>
        <fullName evidence="2">Uncharacterized protein</fullName>
    </submittedName>
</protein>
<name>A0ABT3L3U4_9CYAN</name>
<evidence type="ECO:0000256" key="1">
    <source>
        <dbReference type="SAM" id="Phobius"/>
    </source>
</evidence>
<dbReference type="EMBL" id="JAIHOM010000029">
    <property type="protein sequence ID" value="MCW6036171.1"/>
    <property type="molecule type" value="Genomic_DNA"/>
</dbReference>
<reference evidence="2 3" key="1">
    <citation type="submission" date="2021-08" db="EMBL/GenBank/DDBJ databases">
        <title>Draft genome sequence of Spirulina subsalsa with high tolerance to salinity and hype-accumulation of phycocyanin.</title>
        <authorList>
            <person name="Pei H."/>
            <person name="Jiang L."/>
        </authorList>
    </citation>
    <scope>NUCLEOTIDE SEQUENCE [LARGE SCALE GENOMIC DNA]</scope>
    <source>
        <strain evidence="2 3">FACHB-351</strain>
    </source>
</reference>
<evidence type="ECO:0000313" key="3">
    <source>
        <dbReference type="Proteomes" id="UP001526426"/>
    </source>
</evidence>
<keyword evidence="1" id="KW-0472">Membrane</keyword>
<feature type="transmembrane region" description="Helical" evidence="1">
    <location>
        <begin position="47"/>
        <end position="66"/>
    </location>
</feature>
<dbReference type="Proteomes" id="UP001526426">
    <property type="component" value="Unassembled WGS sequence"/>
</dbReference>
<gene>
    <name evidence="2" type="ORF">K4A83_07780</name>
</gene>
<keyword evidence="1" id="KW-0812">Transmembrane</keyword>
<accession>A0ABT3L3U4</accession>
<proteinExistence type="predicted"/>
<sequence>MSRIIKAEKTHLVVKSEDIMILEGTLLAQTVNDPDVLGQIQRAVQNFIESGQVWALIIGFIIGYGFKGMMPG</sequence>
<keyword evidence="1" id="KW-1133">Transmembrane helix</keyword>
<keyword evidence="3" id="KW-1185">Reference proteome</keyword>
<organism evidence="2 3">
    <name type="scientific">Spirulina subsalsa FACHB-351</name>
    <dbReference type="NCBI Taxonomy" id="234711"/>
    <lineage>
        <taxon>Bacteria</taxon>
        <taxon>Bacillati</taxon>
        <taxon>Cyanobacteriota</taxon>
        <taxon>Cyanophyceae</taxon>
        <taxon>Spirulinales</taxon>
        <taxon>Spirulinaceae</taxon>
        <taxon>Spirulina</taxon>
    </lineage>
</organism>
<evidence type="ECO:0000313" key="2">
    <source>
        <dbReference type="EMBL" id="MCW6036171.1"/>
    </source>
</evidence>
<comment type="caution">
    <text evidence="2">The sequence shown here is derived from an EMBL/GenBank/DDBJ whole genome shotgun (WGS) entry which is preliminary data.</text>
</comment>